<feature type="region of interest" description="Disordered" evidence="2">
    <location>
        <begin position="129"/>
        <end position="152"/>
    </location>
</feature>
<proteinExistence type="inferred from homology"/>
<name>A0A131YM41_RHIAP</name>
<accession>A0A131YM41</accession>
<dbReference type="PANTHER" id="PTHR15323">
    <property type="entry name" value="D123 PROTEIN"/>
    <property type="match status" value="1"/>
</dbReference>
<dbReference type="InterPro" id="IPR009772">
    <property type="entry name" value="CDC123"/>
</dbReference>
<dbReference type="PANTHER" id="PTHR15323:SF6">
    <property type="entry name" value="CELL DIVISION CYCLE PROTEIN 123 HOMOLOG"/>
    <property type="match status" value="1"/>
</dbReference>
<evidence type="ECO:0000256" key="1">
    <source>
        <dbReference type="ARBA" id="ARBA00011047"/>
    </source>
</evidence>
<feature type="compositionally biased region" description="Acidic residues" evidence="2">
    <location>
        <begin position="138"/>
        <end position="152"/>
    </location>
</feature>
<reference evidence="3" key="1">
    <citation type="journal article" date="2016" name="Ticks Tick Borne Dis.">
        <title>De novo assembly and annotation of the salivary gland transcriptome of Rhipicephalus appendiculatus male and female ticks during blood feeding.</title>
        <authorList>
            <person name="de Castro M.H."/>
            <person name="de Klerk D."/>
            <person name="Pienaar R."/>
            <person name="Latif A.A."/>
            <person name="Rees D.J."/>
            <person name="Mans B.J."/>
        </authorList>
    </citation>
    <scope>NUCLEOTIDE SEQUENCE</scope>
    <source>
        <tissue evidence="3">Salivary glands</tissue>
    </source>
</reference>
<dbReference type="Pfam" id="PF07065">
    <property type="entry name" value="D123"/>
    <property type="match status" value="1"/>
</dbReference>
<evidence type="ECO:0000313" key="3">
    <source>
        <dbReference type="EMBL" id="JAP79645.1"/>
    </source>
</evidence>
<organism evidence="3">
    <name type="scientific">Rhipicephalus appendiculatus</name>
    <name type="common">Brown ear tick</name>
    <dbReference type="NCBI Taxonomy" id="34631"/>
    <lineage>
        <taxon>Eukaryota</taxon>
        <taxon>Metazoa</taxon>
        <taxon>Ecdysozoa</taxon>
        <taxon>Arthropoda</taxon>
        <taxon>Chelicerata</taxon>
        <taxon>Arachnida</taxon>
        <taxon>Acari</taxon>
        <taxon>Parasitiformes</taxon>
        <taxon>Ixodida</taxon>
        <taxon>Ixodoidea</taxon>
        <taxon>Ixodidae</taxon>
        <taxon>Rhipicephalinae</taxon>
        <taxon>Rhipicephalus</taxon>
        <taxon>Rhipicephalus</taxon>
    </lineage>
</organism>
<protein>
    <submittedName>
        <fullName evidence="3">Cell division cycle protein 123-like protein</fullName>
    </submittedName>
</protein>
<comment type="similarity">
    <text evidence="1">Belongs to the CDC123 family.</text>
</comment>
<evidence type="ECO:0000256" key="2">
    <source>
        <dbReference type="SAM" id="MobiDB-lite"/>
    </source>
</evidence>
<dbReference type="GO" id="GO:0005737">
    <property type="term" value="C:cytoplasm"/>
    <property type="evidence" value="ECO:0007669"/>
    <property type="project" value="TreeGrafter"/>
</dbReference>
<keyword evidence="3" id="KW-0132">Cell division</keyword>
<sequence>MIVLRRRSFSFATEHLGFAVCAILVRLPERVLTKLTLKSNLPKQGRVQCNVLPTLPSTVARLSSLLSSCRLKQASRPRFTMKVEDVLNCNFSSWYSVFKNATISSVCIPLTSEFVKYLLSDGVVLPGKAPSSQKYDTDSDDEVDWSEADADSTEIPSFPELEEAVSTAIKRLGGKVFPKLNWSSPKDATWIATNNSPLCTCFADICLLLKSSDFVTHDLTQPFKACTDWNKGTDTENLFQYELILRKWVEIDPSTEFRCFVKDSVLIGISQRDYTHYYYHIEEQEANIVQDIMSFFHERIKSKFASASYVFDVYRKRKDLVKLLDFNPFGAHTDSLLFDWEELENYKIDQAAGLPTFRYMKENRGVQPSPYRHYALPRDVVDLCAGEDAQKLIDLMRLKRGEDSTDEDDCNQGTS</sequence>
<keyword evidence="3" id="KW-0131">Cell cycle</keyword>
<dbReference type="AlphaFoldDB" id="A0A131YM41"/>
<dbReference type="GO" id="GO:0051301">
    <property type="term" value="P:cell division"/>
    <property type="evidence" value="ECO:0007669"/>
    <property type="project" value="UniProtKB-KW"/>
</dbReference>
<dbReference type="EMBL" id="GEDV01008912">
    <property type="protein sequence ID" value="JAP79645.1"/>
    <property type="molecule type" value="Transcribed_RNA"/>
</dbReference>